<dbReference type="InterPro" id="IPR005162">
    <property type="entry name" value="Retrotrans_gag_dom"/>
</dbReference>
<dbReference type="OMA" id="EHELAFQ"/>
<sequence>MAHVPYREFGNKIKKFESASMKDVDGDSLKRLICISGLTDLSHCDTRLRLLNRLKCLKENDPSPSSDDFVNDCETLVALKTDNRTMGSKESPIPSPPTKRSKRAAASSKSAPKQSKKPAPKAPKRKRGIPDPAAFVNVDLNNTEVYSDNEVDLQSEFDSESDNDHRSTFVMETAPRPDTLYAACKLLDHRVEKFSGNDEKTFVEFLEEYDEIINSLHIPLSHAMTLFPLYLTSGAKQKYQSLTAAEKVNWRTMVTALAKKFKTQAAMSNARDELHNLRQGKEPIADFAKKVKAKTKMAFQGEDPSIPDRLAIDFFIKGLRPELRRAIRRLPESDNFDVIMAYAEKEERLQQQERLEDGELLASLNSLALDNKMSKLEAKVNHLRAQPNNRKPYVNHNPRPQNSGFPLTSADYQICGTNPYANILTLPPPIQCTVSPDESIIDTKVTLYAERNDLLEIEAYKCYRDLVNVEVSNFLYIRTSYHVVGRQRLSVSTTDCRDAITHKTINGHTLTETVPGLLTTKEIDEEHRHVPLFGTTIYARSTYSIEKDIIAIVSEDTLISPLGNLDNCTLSEGACSLDDAVVIWKTATTLPSCRMEIVGTFEAIATLRYVLIPEHELAFQFDTDQLKAYDALQFCSIKQGYLSTSNHILSFPDIPNHLMLQDFIIQQASMQQRKEMRHLTLADNRTSGFELIPEEPSLIVQIFGASVAPTFATHPITDPRILHAIRQWNVTNRIFNRSRLYDEENQWTSALRSIRYAEYRTRQLNHLSSIMETRPLNYAENVLQRDLQETT</sequence>
<dbReference type="PANTHER" id="PTHR33223">
    <property type="entry name" value="CCHC-TYPE DOMAIN-CONTAINING PROTEIN"/>
    <property type="match status" value="1"/>
</dbReference>
<reference evidence="5" key="1">
    <citation type="submission" date="2017-02" db="UniProtKB">
        <authorList>
            <consortium name="WormBaseParasite"/>
        </authorList>
    </citation>
    <scope>IDENTIFICATION</scope>
</reference>
<dbReference type="Proteomes" id="UP000271162">
    <property type="component" value="Unassembled WGS sequence"/>
</dbReference>
<evidence type="ECO:0000313" key="5">
    <source>
        <dbReference type="WBParaSite" id="NBR_0001100301-mRNA-1"/>
    </source>
</evidence>
<evidence type="ECO:0000259" key="2">
    <source>
        <dbReference type="Pfam" id="PF03732"/>
    </source>
</evidence>
<feature type="domain" description="Retrotransposon gag" evidence="2">
    <location>
        <begin position="226"/>
        <end position="321"/>
    </location>
</feature>
<proteinExistence type="predicted"/>
<name>A0A0N4Y4Y7_NIPBR</name>
<dbReference type="Pfam" id="PF03732">
    <property type="entry name" value="Retrotrans_gag"/>
    <property type="match status" value="1"/>
</dbReference>
<feature type="compositionally biased region" description="Low complexity" evidence="1">
    <location>
        <begin position="104"/>
        <end position="113"/>
    </location>
</feature>
<dbReference type="EMBL" id="UYSL01020434">
    <property type="protein sequence ID" value="VDL74593.1"/>
    <property type="molecule type" value="Genomic_DNA"/>
</dbReference>
<dbReference type="WBParaSite" id="NBR_0001100301-mRNA-1">
    <property type="protein sequence ID" value="NBR_0001100301-mRNA-1"/>
    <property type="gene ID" value="NBR_0001100301"/>
</dbReference>
<dbReference type="STRING" id="27835.A0A0N4Y4Y7"/>
<dbReference type="PANTHER" id="PTHR33223:SF6">
    <property type="entry name" value="CCHC-TYPE DOMAIN-CONTAINING PROTEIN"/>
    <property type="match status" value="1"/>
</dbReference>
<accession>A0A0N4Y4Y7</accession>
<protein>
    <submittedName>
        <fullName evidence="5">Retrotrans_gag domain-containing protein</fullName>
    </submittedName>
</protein>
<dbReference type="AlphaFoldDB" id="A0A0N4Y4Y7"/>
<gene>
    <name evidence="3" type="ORF">NBR_LOCUS11004</name>
</gene>
<keyword evidence="4" id="KW-1185">Reference proteome</keyword>
<reference evidence="3 4" key="2">
    <citation type="submission" date="2018-11" db="EMBL/GenBank/DDBJ databases">
        <authorList>
            <consortium name="Pathogen Informatics"/>
        </authorList>
    </citation>
    <scope>NUCLEOTIDE SEQUENCE [LARGE SCALE GENOMIC DNA]</scope>
</reference>
<feature type="region of interest" description="Disordered" evidence="1">
    <location>
        <begin position="81"/>
        <end position="134"/>
    </location>
</feature>
<evidence type="ECO:0000313" key="3">
    <source>
        <dbReference type="EMBL" id="VDL74593.1"/>
    </source>
</evidence>
<feature type="compositionally biased region" description="Basic residues" evidence="1">
    <location>
        <begin position="114"/>
        <end position="127"/>
    </location>
</feature>
<evidence type="ECO:0000256" key="1">
    <source>
        <dbReference type="SAM" id="MobiDB-lite"/>
    </source>
</evidence>
<organism evidence="5">
    <name type="scientific">Nippostrongylus brasiliensis</name>
    <name type="common">Rat hookworm</name>
    <dbReference type="NCBI Taxonomy" id="27835"/>
    <lineage>
        <taxon>Eukaryota</taxon>
        <taxon>Metazoa</taxon>
        <taxon>Ecdysozoa</taxon>
        <taxon>Nematoda</taxon>
        <taxon>Chromadorea</taxon>
        <taxon>Rhabditida</taxon>
        <taxon>Rhabditina</taxon>
        <taxon>Rhabditomorpha</taxon>
        <taxon>Strongyloidea</taxon>
        <taxon>Heligmosomidae</taxon>
        <taxon>Nippostrongylus</taxon>
    </lineage>
</organism>
<evidence type="ECO:0000313" key="4">
    <source>
        <dbReference type="Proteomes" id="UP000271162"/>
    </source>
</evidence>